<gene>
    <name evidence="2" type="ORF">MtrunA17_Chr4g0025261</name>
</gene>
<dbReference type="EMBL" id="PSQE01000004">
    <property type="protein sequence ID" value="RHN60386.1"/>
    <property type="molecule type" value="Genomic_DNA"/>
</dbReference>
<reference evidence="2" key="1">
    <citation type="journal article" date="2018" name="Nat. Plants">
        <title>Whole-genome landscape of Medicago truncatula symbiotic genes.</title>
        <authorList>
            <person name="Pecrix Y."/>
            <person name="Gamas P."/>
            <person name="Carrere S."/>
        </authorList>
    </citation>
    <scope>NUCLEOTIDE SEQUENCE</scope>
    <source>
        <tissue evidence="2">Leaves</tissue>
    </source>
</reference>
<name>A0A396I430_MEDTR</name>
<feature type="compositionally biased region" description="Basic and acidic residues" evidence="1">
    <location>
        <begin position="161"/>
        <end position="175"/>
    </location>
</feature>
<dbReference type="AlphaFoldDB" id="A0A396I430"/>
<feature type="region of interest" description="Disordered" evidence="1">
    <location>
        <begin position="151"/>
        <end position="175"/>
    </location>
</feature>
<organism evidence="2">
    <name type="scientific">Medicago truncatula</name>
    <name type="common">Barrel medic</name>
    <name type="synonym">Medicago tribuloides</name>
    <dbReference type="NCBI Taxonomy" id="3880"/>
    <lineage>
        <taxon>Eukaryota</taxon>
        <taxon>Viridiplantae</taxon>
        <taxon>Streptophyta</taxon>
        <taxon>Embryophyta</taxon>
        <taxon>Tracheophyta</taxon>
        <taxon>Spermatophyta</taxon>
        <taxon>Magnoliopsida</taxon>
        <taxon>eudicotyledons</taxon>
        <taxon>Gunneridae</taxon>
        <taxon>Pentapetalae</taxon>
        <taxon>rosids</taxon>
        <taxon>fabids</taxon>
        <taxon>Fabales</taxon>
        <taxon>Fabaceae</taxon>
        <taxon>Papilionoideae</taxon>
        <taxon>50 kb inversion clade</taxon>
        <taxon>NPAAA clade</taxon>
        <taxon>Hologalegina</taxon>
        <taxon>IRL clade</taxon>
        <taxon>Trifolieae</taxon>
        <taxon>Medicago</taxon>
    </lineage>
</organism>
<evidence type="ECO:0000256" key="1">
    <source>
        <dbReference type="SAM" id="MobiDB-lite"/>
    </source>
</evidence>
<sequence length="175" mass="19849">MGNLDFSTLKYGHCCKYFSPLFFLSSLCVCRIRNPPLFFFLNTYHYHQLSSFLVPSLLSSSTIFLTSVQHEPPSLSSLSDLDISRRHHPLLPPSPDIRSSAFHHHPFWTSTAGDIHTTTSCCLTFIHSRSPIHLYFFDSICVADLRRMRGRPSSCRAGGGTKEKREGLQGNENKK</sequence>
<dbReference type="Gramene" id="rna22693">
    <property type="protein sequence ID" value="RHN60386.1"/>
    <property type="gene ID" value="gene22693"/>
</dbReference>
<proteinExistence type="predicted"/>
<comment type="caution">
    <text evidence="2">The sequence shown here is derived from an EMBL/GenBank/DDBJ whole genome shotgun (WGS) entry which is preliminary data.</text>
</comment>
<protein>
    <submittedName>
        <fullName evidence="2">Uncharacterized protein</fullName>
    </submittedName>
</protein>
<accession>A0A396I430</accession>
<evidence type="ECO:0000313" key="2">
    <source>
        <dbReference type="EMBL" id="RHN60386.1"/>
    </source>
</evidence>
<dbReference type="Proteomes" id="UP000265566">
    <property type="component" value="Chromosome 4"/>
</dbReference>